<evidence type="ECO:0000256" key="3">
    <source>
        <dbReference type="ARBA" id="ARBA00022574"/>
    </source>
</evidence>
<dbReference type="InterPro" id="IPR050687">
    <property type="entry name" value="Dynein_IC"/>
</dbReference>
<evidence type="ECO:0000256" key="2">
    <source>
        <dbReference type="ARBA" id="ARBA00022490"/>
    </source>
</evidence>
<dbReference type="InterPro" id="IPR015943">
    <property type="entry name" value="WD40/YVTN_repeat-like_dom_sf"/>
</dbReference>
<dbReference type="GO" id="GO:0036159">
    <property type="term" value="P:inner dynein arm assembly"/>
    <property type="evidence" value="ECO:0007669"/>
    <property type="project" value="TreeGrafter"/>
</dbReference>
<dbReference type="Gene3D" id="2.130.10.10">
    <property type="entry name" value="YVTN repeat-like/Quinoprotein amine dehydrogenase"/>
    <property type="match status" value="2"/>
</dbReference>
<comment type="subcellular location">
    <subcellularLocation>
        <location evidence="1">Cytoplasm</location>
    </subcellularLocation>
</comment>
<dbReference type="InterPro" id="IPR036322">
    <property type="entry name" value="WD40_repeat_dom_sf"/>
</dbReference>
<dbReference type="SUPFAM" id="SSF50978">
    <property type="entry name" value="WD40 repeat-like"/>
    <property type="match status" value="1"/>
</dbReference>
<keyword evidence="6" id="KW-1185">Reference proteome</keyword>
<proteinExistence type="predicted"/>
<evidence type="ECO:0000256" key="4">
    <source>
        <dbReference type="ARBA" id="ARBA00022737"/>
    </source>
</evidence>
<evidence type="ECO:0000313" key="5">
    <source>
        <dbReference type="EnsemblMetazoa" id="CLYHEMP022579.7"/>
    </source>
</evidence>
<dbReference type="SMART" id="SM00320">
    <property type="entry name" value="WD40"/>
    <property type="match status" value="5"/>
</dbReference>
<dbReference type="Pfam" id="PF00400">
    <property type="entry name" value="WD40"/>
    <property type="match status" value="1"/>
</dbReference>
<accession>A0A7M5XGK0</accession>
<protein>
    <recommendedName>
        <fullName evidence="7">WD repeat-containing protein 63</fullName>
    </recommendedName>
</protein>
<sequence length="883" mass="100879">MAEETGTPPYIFPIFFTSKTQEIFSCKADEEVTEENPHKIITKEQIQQDFKDRAAISDFHPAKKIVEEYPSDELLIVYDAAFQYGQNFYLIIDEEEKQKILNPPEESGELGENGEEEPEIAIRIGLRTPQPWISMGSEFEVEDEKVVETDDRVKLTITRSRKDFGCPVQFEDRIEDEHSRDIVIDCLAFEDSAYSIVKKEMDVGTQNTADYFNQESQTEWPRPKNAAVQCEARQNTDKENDVIMNSDDIVDFMDEVIPRFELALQQNETFNVFINDYFELGEAENAFGTKSDNHLKEYQSFTDLQFSKNKTVHDIQWHPHIKGVIAVSCTEHMSFYERIDKTTRASQSPSLILICLYIFTGVIAVSCTEHMSFYERIDKTTRASQSPSLILIWSFADPIHPLLLLEAPDDILCFKFNPSDPNIVCAGCFNGQIVLWDIKNYNDLLVNHKTHGQGSNPNQNMSNLPSFYNTNTTELSPKVRYCAVSSIENSHRMPITDIQWIPDHIEIGRMGVVLENRLRYCSQIMTASSDGHVLFWDTRASKSGVARTPMPENTSSNRVTTFQHLDLSWKPLLKVTAHRLRGSGECSPVKFIIDEVQSSARRPDIPLTQPVEEEDNNFTSFKKKDEPKSLDNINSKFYVATEDGEVIYLDWKPTKDIDTGKIVSNRPEHSFDAHDSTINTLQKSPFNKTIFLTVGGWTFSIWKDGVTFGPLIQSYPHDCKLTSGMWSPSRPSVFFIGKADGNIDVWDLLDKSHEPFLTQNVSPVPIITVSPFQMSPKQQLLAAGDEVGTLHVMEVPWNLRYATTNELHAFEHYLDREASRLELLDKTRGQNSLPTSIKVDSKAGHVQETEEEWDTRSKAQYAEYLEMEKKLLTEMGLLVESME</sequence>
<dbReference type="GO" id="GO:0036156">
    <property type="term" value="C:inner dynein arm"/>
    <property type="evidence" value="ECO:0007669"/>
    <property type="project" value="TreeGrafter"/>
</dbReference>
<evidence type="ECO:0008006" key="7">
    <source>
        <dbReference type="Google" id="ProtNLM"/>
    </source>
</evidence>
<dbReference type="AlphaFoldDB" id="A0A7M5XGK0"/>
<dbReference type="EnsemblMetazoa" id="CLYHEMT022579.7">
    <property type="protein sequence ID" value="CLYHEMP022579.7"/>
    <property type="gene ID" value="CLYHEMG022579"/>
</dbReference>
<reference evidence="5" key="1">
    <citation type="submission" date="2021-01" db="UniProtKB">
        <authorList>
            <consortium name="EnsemblMetazoa"/>
        </authorList>
    </citation>
    <scope>IDENTIFICATION</scope>
</reference>
<dbReference type="PANTHER" id="PTHR12442">
    <property type="entry name" value="DYNEIN INTERMEDIATE CHAIN"/>
    <property type="match status" value="1"/>
</dbReference>
<organism evidence="5 6">
    <name type="scientific">Clytia hemisphaerica</name>
    <dbReference type="NCBI Taxonomy" id="252671"/>
    <lineage>
        <taxon>Eukaryota</taxon>
        <taxon>Metazoa</taxon>
        <taxon>Cnidaria</taxon>
        <taxon>Hydrozoa</taxon>
        <taxon>Hydroidolina</taxon>
        <taxon>Leptothecata</taxon>
        <taxon>Obeliida</taxon>
        <taxon>Clytiidae</taxon>
        <taxon>Clytia</taxon>
    </lineage>
</organism>
<dbReference type="GO" id="GO:0045504">
    <property type="term" value="F:dynein heavy chain binding"/>
    <property type="evidence" value="ECO:0007669"/>
    <property type="project" value="TreeGrafter"/>
</dbReference>
<keyword evidence="4" id="KW-0677">Repeat</keyword>
<dbReference type="OrthoDB" id="6619788at2759"/>
<evidence type="ECO:0000256" key="1">
    <source>
        <dbReference type="ARBA" id="ARBA00004496"/>
    </source>
</evidence>
<dbReference type="InterPro" id="IPR001680">
    <property type="entry name" value="WD40_rpt"/>
</dbReference>
<dbReference type="Proteomes" id="UP000594262">
    <property type="component" value="Unplaced"/>
</dbReference>
<dbReference type="GO" id="GO:0045503">
    <property type="term" value="F:dynein light chain binding"/>
    <property type="evidence" value="ECO:0007669"/>
    <property type="project" value="TreeGrafter"/>
</dbReference>
<dbReference type="GO" id="GO:0060294">
    <property type="term" value="P:cilium movement involved in cell motility"/>
    <property type="evidence" value="ECO:0007669"/>
    <property type="project" value="TreeGrafter"/>
</dbReference>
<evidence type="ECO:0000313" key="6">
    <source>
        <dbReference type="Proteomes" id="UP000594262"/>
    </source>
</evidence>
<name>A0A7M5XGK0_9CNID</name>
<keyword evidence="3" id="KW-0853">WD repeat</keyword>
<dbReference type="PANTHER" id="PTHR12442:SF5">
    <property type="entry name" value="DYNEIN AXONEMAL INTERMEDIATE CHAIN 3"/>
    <property type="match status" value="1"/>
</dbReference>
<keyword evidence="2" id="KW-0963">Cytoplasm</keyword>